<sequence length="77" mass="9143">MLLHCRVNLKGQESIVYKREMSKQMNVEVTRPKLTSWHSEKSGHTRKDCRQLKKQKYNGKDDDGNIELHPIDIAFRF</sequence>
<dbReference type="Gramene" id="ONK75998">
    <property type="protein sequence ID" value="ONK75998"/>
    <property type="gene ID" value="A4U43_C03F22770"/>
</dbReference>
<evidence type="ECO:0000313" key="1">
    <source>
        <dbReference type="EMBL" id="ONK75998.1"/>
    </source>
</evidence>
<proteinExistence type="predicted"/>
<gene>
    <name evidence="1" type="ORF">A4U43_C03F22770</name>
</gene>
<dbReference type="EMBL" id="CM007383">
    <property type="protein sequence ID" value="ONK75998.1"/>
    <property type="molecule type" value="Genomic_DNA"/>
</dbReference>
<dbReference type="Proteomes" id="UP000243459">
    <property type="component" value="Chromosome 3"/>
</dbReference>
<keyword evidence="2" id="KW-1185">Reference proteome</keyword>
<protein>
    <submittedName>
        <fullName evidence="1">Uncharacterized protein</fullName>
    </submittedName>
</protein>
<organism evidence="1 2">
    <name type="scientific">Asparagus officinalis</name>
    <name type="common">Garden asparagus</name>
    <dbReference type="NCBI Taxonomy" id="4686"/>
    <lineage>
        <taxon>Eukaryota</taxon>
        <taxon>Viridiplantae</taxon>
        <taxon>Streptophyta</taxon>
        <taxon>Embryophyta</taxon>
        <taxon>Tracheophyta</taxon>
        <taxon>Spermatophyta</taxon>
        <taxon>Magnoliopsida</taxon>
        <taxon>Liliopsida</taxon>
        <taxon>Asparagales</taxon>
        <taxon>Asparagaceae</taxon>
        <taxon>Asparagoideae</taxon>
        <taxon>Asparagus</taxon>
    </lineage>
</organism>
<dbReference type="AlphaFoldDB" id="A0A5P1FCA0"/>
<evidence type="ECO:0000313" key="2">
    <source>
        <dbReference type="Proteomes" id="UP000243459"/>
    </source>
</evidence>
<accession>A0A5P1FCA0</accession>
<name>A0A5P1FCA0_ASPOF</name>
<reference evidence="2" key="1">
    <citation type="journal article" date="2017" name="Nat. Commun.">
        <title>The asparagus genome sheds light on the origin and evolution of a young Y chromosome.</title>
        <authorList>
            <person name="Harkess A."/>
            <person name="Zhou J."/>
            <person name="Xu C."/>
            <person name="Bowers J.E."/>
            <person name="Van der Hulst R."/>
            <person name="Ayyampalayam S."/>
            <person name="Mercati F."/>
            <person name="Riccardi P."/>
            <person name="McKain M.R."/>
            <person name="Kakrana A."/>
            <person name="Tang H."/>
            <person name="Ray J."/>
            <person name="Groenendijk J."/>
            <person name="Arikit S."/>
            <person name="Mathioni S.M."/>
            <person name="Nakano M."/>
            <person name="Shan H."/>
            <person name="Telgmann-Rauber A."/>
            <person name="Kanno A."/>
            <person name="Yue Z."/>
            <person name="Chen H."/>
            <person name="Li W."/>
            <person name="Chen Y."/>
            <person name="Xu X."/>
            <person name="Zhang Y."/>
            <person name="Luo S."/>
            <person name="Chen H."/>
            <person name="Gao J."/>
            <person name="Mao Z."/>
            <person name="Pires J.C."/>
            <person name="Luo M."/>
            <person name="Kudrna D."/>
            <person name="Wing R.A."/>
            <person name="Meyers B.C."/>
            <person name="Yi K."/>
            <person name="Kong H."/>
            <person name="Lavrijsen P."/>
            <person name="Sunseri F."/>
            <person name="Falavigna A."/>
            <person name="Ye Y."/>
            <person name="Leebens-Mack J.H."/>
            <person name="Chen G."/>
        </authorList>
    </citation>
    <scope>NUCLEOTIDE SEQUENCE [LARGE SCALE GENOMIC DNA]</scope>
    <source>
        <strain evidence="2">cv. DH0086</strain>
    </source>
</reference>